<sequence>MTDRSILRAIWIVLLLLCPTVAWGASGQVERVNYSRDIRPILAGKCFVCHGPDEGSREAGLRLDLATAALEPADSGMAAIIPGDSEHSELIARVNSTDEYEQMPPSETGKSLSEEEKSLLKAWIDQGAEYTAHWSFRSVGSVELPDAYESAQPQHPIDVFVKTRLERDDLTMSPPADRAVLIRRLYLDLVGLPPTYAEVQDFVADESPGAVERLVDELLASPHFGERWGRHWLDLARYADSNGYLGDELRPQAYRYRDWVIDAINRDLPYDRFTIEQIAGDLLENSTISQKIATGFHANAMVNTEAGVDREADRVIQTVDRLSTVGTAWLGLTIGCAECHTHKYDPITHAEFYQMYAFFNGLEADRQVIKTLPAPVEDPQKKADRLAKMEELATRLKSTLTENTSGEEQILEQALKILAIHRSDRTETQKESLDHWRDDLDKQSREWTNEYEKLAQKQPKPVDVVALSIRERSQPRDTFIHHRGDFRQPGPQVEPGTPAFLPPLQPRGERADRLDLARWLVRADNPLTARTAVNHIWQHLFGQGLVDTEDNFGTTGSEPSHPELLDWLATSLIEEGWSRKKLIRLIVTSQTYQQSSAFRTDLHEVDAQNRLLGRQSRFRVEAEIVRDLALSVADLLYPKIGGPSIKPPLNSRITQVSRNQEWKVSAGADKYRRGMYIQFRRATPYPMLTTFDAPATTSSCPERERSNSPLQALAMLNDSVFWECAQQLGLRTAALGDVALQEWLTYAVRTALSRDPSSEELARLETLTAEFESLTLELSDDQIDQLLKLESDGKSVSQDAPSPTSTNAANLSPRQQVVRILICRSLINLEQFITRE</sequence>
<evidence type="ECO:0000313" key="5">
    <source>
        <dbReference type="EMBL" id="TWT60633.1"/>
    </source>
</evidence>
<dbReference type="EMBL" id="SJPG01000001">
    <property type="protein sequence ID" value="TWT60633.1"/>
    <property type="molecule type" value="Genomic_DNA"/>
</dbReference>
<dbReference type="GO" id="GO:0009055">
    <property type="term" value="F:electron transfer activity"/>
    <property type="evidence" value="ECO:0007669"/>
    <property type="project" value="InterPro"/>
</dbReference>
<reference evidence="5 6" key="1">
    <citation type="submission" date="2019-02" db="EMBL/GenBank/DDBJ databases">
        <title>Deep-cultivation of Planctomycetes and their phenomic and genomic characterization uncovers novel biology.</title>
        <authorList>
            <person name="Wiegand S."/>
            <person name="Jogler M."/>
            <person name="Boedeker C."/>
            <person name="Pinto D."/>
            <person name="Vollmers J."/>
            <person name="Rivas-Marin E."/>
            <person name="Kohn T."/>
            <person name="Peeters S.H."/>
            <person name="Heuer A."/>
            <person name="Rast P."/>
            <person name="Oberbeckmann S."/>
            <person name="Bunk B."/>
            <person name="Jeske O."/>
            <person name="Meyerdierks A."/>
            <person name="Storesund J.E."/>
            <person name="Kallscheuer N."/>
            <person name="Luecker S."/>
            <person name="Lage O.M."/>
            <person name="Pohl T."/>
            <person name="Merkel B.J."/>
            <person name="Hornburger P."/>
            <person name="Mueller R.-W."/>
            <person name="Bruemmer F."/>
            <person name="Labrenz M."/>
            <person name="Spormann A.M."/>
            <person name="Op Den Camp H."/>
            <person name="Overmann J."/>
            <person name="Amann R."/>
            <person name="Jetten M.S.M."/>
            <person name="Mascher T."/>
            <person name="Medema M.H."/>
            <person name="Devos D.P."/>
            <person name="Kaster A.-K."/>
            <person name="Ovreas L."/>
            <person name="Rohde M."/>
            <person name="Galperin M.Y."/>
            <person name="Jogler C."/>
        </authorList>
    </citation>
    <scope>NUCLEOTIDE SEQUENCE [LARGE SCALE GENOMIC DNA]</scope>
    <source>
        <strain evidence="5 6">Pan54</strain>
    </source>
</reference>
<evidence type="ECO:0000256" key="1">
    <source>
        <dbReference type="SAM" id="MobiDB-lite"/>
    </source>
</evidence>
<dbReference type="PANTHER" id="PTHR35889">
    <property type="entry name" value="CYCLOINULO-OLIGOSACCHARIDE FRUCTANOTRANSFERASE-RELATED"/>
    <property type="match status" value="1"/>
</dbReference>
<gene>
    <name evidence="5" type="ORF">Pan54_13470</name>
</gene>
<feature type="region of interest" description="Disordered" evidence="1">
    <location>
        <begin position="485"/>
        <end position="507"/>
    </location>
</feature>
<dbReference type="InterPro" id="IPR036909">
    <property type="entry name" value="Cyt_c-like_dom_sf"/>
</dbReference>
<proteinExistence type="predicted"/>
<dbReference type="GO" id="GO:0020037">
    <property type="term" value="F:heme binding"/>
    <property type="evidence" value="ECO:0007669"/>
    <property type="project" value="InterPro"/>
</dbReference>
<name>A0A5C5XE99_9PLAN</name>
<dbReference type="InterPro" id="IPR022655">
    <property type="entry name" value="DUF1553"/>
</dbReference>
<dbReference type="InterPro" id="IPR011444">
    <property type="entry name" value="DUF1549"/>
</dbReference>
<feature type="domain" description="Cytochrome C Planctomycete-type" evidence="4">
    <location>
        <begin position="46"/>
        <end position="107"/>
    </location>
</feature>
<protein>
    <submittedName>
        <fullName evidence="5">Planctomycete cytochrome C</fullName>
    </submittedName>
</protein>
<dbReference type="AlphaFoldDB" id="A0A5C5XE99"/>
<evidence type="ECO:0000259" key="3">
    <source>
        <dbReference type="Pfam" id="PF07587"/>
    </source>
</evidence>
<dbReference type="SUPFAM" id="SSF46626">
    <property type="entry name" value="Cytochrome c"/>
    <property type="match status" value="1"/>
</dbReference>
<feature type="domain" description="DUF1549" evidence="2">
    <location>
        <begin position="156"/>
        <end position="362"/>
    </location>
</feature>
<dbReference type="OrthoDB" id="127107at2"/>
<evidence type="ECO:0000259" key="4">
    <source>
        <dbReference type="Pfam" id="PF07635"/>
    </source>
</evidence>
<dbReference type="Pfam" id="PF07583">
    <property type="entry name" value="PSCyt2"/>
    <property type="match status" value="1"/>
</dbReference>
<feature type="domain" description="DUF1553" evidence="3">
    <location>
        <begin position="512"/>
        <end position="766"/>
    </location>
</feature>
<dbReference type="Pfam" id="PF07635">
    <property type="entry name" value="PSCyt1"/>
    <property type="match status" value="1"/>
</dbReference>
<evidence type="ECO:0000259" key="2">
    <source>
        <dbReference type="Pfam" id="PF07583"/>
    </source>
</evidence>
<evidence type="ECO:0000313" key="6">
    <source>
        <dbReference type="Proteomes" id="UP000316095"/>
    </source>
</evidence>
<dbReference type="Proteomes" id="UP000316095">
    <property type="component" value="Unassembled WGS sequence"/>
</dbReference>
<dbReference type="Pfam" id="PF07587">
    <property type="entry name" value="PSD1"/>
    <property type="match status" value="1"/>
</dbReference>
<organism evidence="5 6">
    <name type="scientific">Rubinisphaera italica</name>
    <dbReference type="NCBI Taxonomy" id="2527969"/>
    <lineage>
        <taxon>Bacteria</taxon>
        <taxon>Pseudomonadati</taxon>
        <taxon>Planctomycetota</taxon>
        <taxon>Planctomycetia</taxon>
        <taxon>Planctomycetales</taxon>
        <taxon>Planctomycetaceae</taxon>
        <taxon>Rubinisphaera</taxon>
    </lineage>
</organism>
<accession>A0A5C5XE99</accession>
<comment type="caution">
    <text evidence="5">The sequence shown here is derived from an EMBL/GenBank/DDBJ whole genome shotgun (WGS) entry which is preliminary data.</text>
</comment>
<dbReference type="InterPro" id="IPR011429">
    <property type="entry name" value="Cyt_c_Planctomycete-type"/>
</dbReference>
<keyword evidence="6" id="KW-1185">Reference proteome</keyword>
<dbReference type="PANTHER" id="PTHR35889:SF3">
    <property type="entry name" value="F-BOX DOMAIN-CONTAINING PROTEIN"/>
    <property type="match status" value="1"/>
</dbReference>